<evidence type="ECO:0000313" key="7">
    <source>
        <dbReference type="RefSeq" id="XP_013415052.1"/>
    </source>
</evidence>
<dbReference type="GeneID" id="106176988"/>
<dbReference type="PANTHER" id="PTHR46534">
    <property type="entry name" value="IGGFC_BINDING DOMAIN-CONTAINING PROTEIN"/>
    <property type="match status" value="1"/>
</dbReference>
<feature type="transmembrane region" description="Helical" evidence="2">
    <location>
        <begin position="568"/>
        <end position="591"/>
    </location>
</feature>
<feature type="signal peptide" evidence="3">
    <location>
        <begin position="1"/>
        <end position="23"/>
    </location>
</feature>
<dbReference type="RefSeq" id="XP_013415052.1">
    <property type="nucleotide sequence ID" value="XM_013559598.1"/>
</dbReference>
<protein>
    <submittedName>
        <fullName evidence="6 7">IgGFc-binding protein</fullName>
    </submittedName>
</protein>
<evidence type="ECO:0000313" key="6">
    <source>
        <dbReference type="RefSeq" id="XP_013415051.1"/>
    </source>
</evidence>
<sequence>MKMISRRKTFFLYLWLAVGSAMGYSNKPDNQGVEFYVAFGENNPNSLSLELFITTSLNQTITVNVTAPLASSVYAGETVTVSKGQVRIVQIPKDIRMTGSSVQSRGIYITASDEIIVYAVNKEHYSSDSFLVIPADVLGTDYFVPAWPRNTAVSGRQEPAQIGVVATENSTSVNFTMPSHSFSCSYNGQTYSSGDSLTVSLDRCQTFQLQCDEDLTGARVTSDKPIGIVSGNKRTELLSTSSSRSSDHIEEMIPSVPTLGRRFLTAPLSERSAGDVFRIIGTVQGTTLTVQGTTSGNNTYTLNAGEFQQLLVSSNDYLYIEATKAVLVVQYSKSASADSAQTDPFMMLLPPLEQFDSYYTLATVEGVSAAFRNYINVIIKMDQLSGLYLDGAPVAPGDVATNWTQISNTQYAAVILSVSPGTHTLYHQSPIEVFSAFAYGHVQYESYGYPGGCRLAPIGDYCSLTTSVAGDGLDNDCDGFLDEELLNSIDDDGDGLVDEDVAFASNPDQASFVAAADAQTTSTTTTTSTAVIPTTSSTHVAVTTSTESSLLAGNSAARNGRDLTTTEIISISVGSVVAAALVAGCLSLFIFGKYRRYKRKKEEEEEKAKLAKNTSETSLRSNRVSPEPQSGKNSRLSTSDIDVGVPESPGNSPRDGPFLSLPPAFPGKAWSTGYARVGEPTHIKGHETPDKKSKSMVPGQKRPAVNPNLNIIDF</sequence>
<keyword evidence="2" id="KW-0472">Membrane</keyword>
<evidence type="ECO:0000259" key="4">
    <source>
        <dbReference type="Pfam" id="PF17517"/>
    </source>
</evidence>
<feature type="region of interest" description="Disordered" evidence="1">
    <location>
        <begin position="601"/>
        <end position="714"/>
    </location>
</feature>
<dbReference type="STRING" id="7574.A0A1S3JYD5"/>
<organism evidence="5 6">
    <name type="scientific">Lingula anatina</name>
    <name type="common">Brachiopod</name>
    <name type="synonym">Lingula unguis</name>
    <dbReference type="NCBI Taxonomy" id="7574"/>
    <lineage>
        <taxon>Eukaryota</taxon>
        <taxon>Metazoa</taxon>
        <taxon>Spiralia</taxon>
        <taxon>Lophotrochozoa</taxon>
        <taxon>Brachiopoda</taxon>
        <taxon>Linguliformea</taxon>
        <taxon>Lingulata</taxon>
        <taxon>Lingulida</taxon>
        <taxon>Linguloidea</taxon>
        <taxon>Lingulidae</taxon>
        <taxon>Lingula</taxon>
    </lineage>
</organism>
<feature type="compositionally biased region" description="Polar residues" evidence="1">
    <location>
        <begin position="612"/>
        <end position="640"/>
    </location>
</feature>
<dbReference type="RefSeq" id="XP_013415051.1">
    <property type="nucleotide sequence ID" value="XM_013559597.1"/>
</dbReference>
<feature type="domain" description="IgGFc-binding protein N-terminal" evidence="4">
    <location>
        <begin position="128"/>
        <end position="434"/>
    </location>
</feature>
<accession>A0A1S3JYD5</accession>
<dbReference type="AlphaFoldDB" id="A0A1S3JYD5"/>
<dbReference type="PANTHER" id="PTHR46534:SF2">
    <property type="entry name" value="VWFD DOMAIN-CONTAINING PROTEIN"/>
    <property type="match status" value="1"/>
</dbReference>
<dbReference type="Pfam" id="PF17517">
    <property type="entry name" value="IgGFc_binding"/>
    <property type="match status" value="1"/>
</dbReference>
<dbReference type="OrthoDB" id="10005154at2759"/>
<keyword evidence="2" id="KW-1133">Transmembrane helix</keyword>
<name>A0A1S3JYD5_LINAN</name>
<feature type="chain" id="PRO_5014545980" evidence="3">
    <location>
        <begin position="24"/>
        <end position="714"/>
    </location>
</feature>
<feature type="compositionally biased region" description="Basic and acidic residues" evidence="1">
    <location>
        <begin position="679"/>
        <end position="693"/>
    </location>
</feature>
<dbReference type="InterPro" id="IPR035234">
    <property type="entry name" value="IgGFc-bd_N"/>
</dbReference>
<reference evidence="6 7" key="2">
    <citation type="submission" date="2025-04" db="UniProtKB">
        <authorList>
            <consortium name="RefSeq"/>
        </authorList>
    </citation>
    <scope>IDENTIFICATION</scope>
</reference>
<proteinExistence type="predicted"/>
<evidence type="ECO:0000313" key="5">
    <source>
        <dbReference type="Proteomes" id="UP000085678"/>
    </source>
</evidence>
<evidence type="ECO:0000256" key="1">
    <source>
        <dbReference type="SAM" id="MobiDB-lite"/>
    </source>
</evidence>
<keyword evidence="5" id="KW-1185">Reference proteome</keyword>
<evidence type="ECO:0000256" key="3">
    <source>
        <dbReference type="SAM" id="SignalP"/>
    </source>
</evidence>
<reference evidence="6 7" key="1">
    <citation type="journal article" date="2015" name="Nat. Commun.">
        <title>The Lingula genome provides insights into brachiopod evolution and the origin of phosphate biomineralization.</title>
        <authorList>
            <person name="Luo Y.J."/>
            <person name="Takeuchi T."/>
            <person name="Koyanagi R."/>
            <person name="Yamada L."/>
            <person name="Kanda M."/>
            <person name="Khalturina M."/>
            <person name="Fujie M."/>
            <person name="Yamasaki S.I."/>
            <person name="Endo K."/>
            <person name="Satoh N."/>
        </authorList>
    </citation>
    <scope>NUCLEOTIDE SEQUENCE</scope>
</reference>
<gene>
    <name evidence="6 7" type="primary">LOC106176988</name>
</gene>
<evidence type="ECO:0000256" key="2">
    <source>
        <dbReference type="SAM" id="Phobius"/>
    </source>
</evidence>
<dbReference type="Proteomes" id="UP000085678">
    <property type="component" value="Unplaced"/>
</dbReference>
<keyword evidence="2" id="KW-0812">Transmembrane</keyword>
<keyword evidence="3" id="KW-0732">Signal</keyword>
<dbReference type="KEGG" id="lak:106176988"/>